<dbReference type="OrthoDB" id="508259at2759"/>
<dbReference type="EMBL" id="BRXU01000004">
    <property type="protein sequence ID" value="GLC51332.1"/>
    <property type="molecule type" value="Genomic_DNA"/>
</dbReference>
<dbReference type="PANTHER" id="PTHR33344">
    <property type="entry name" value="OS02G0761600 PROTEIN"/>
    <property type="match status" value="1"/>
</dbReference>
<sequence>MQTNPEKPQSPWKLVLIGLLALACGFLTMNFHHILRTTHIHLSLAQHHKTTAFCAFAGCKLGADGVVLPGDTAAEAKKTPEQLLAEEKLANTTKALMTRVCGSPAVDGYAHVVPKCLEDSPTAKWWAEYYAGGGKQADLVVHIEKQADFDGLAVYWGINNKKANIEECAEHCKKHMPNVVDGPFKALPCNAFAFCPDDECFEPDAHHHTKGDCWLKFTEGPASPEVNMRGVLPDTFRRRHPKAPNAVQWQSGVLLPPGVTLTNGTWGPRWSW</sequence>
<keyword evidence="2" id="KW-1185">Reference proteome</keyword>
<dbReference type="Proteomes" id="UP001165080">
    <property type="component" value="Unassembled WGS sequence"/>
</dbReference>
<dbReference type="AlphaFoldDB" id="A0A9W6BFQ0"/>
<proteinExistence type="predicted"/>
<protein>
    <submittedName>
        <fullName evidence="1">Uncharacterized protein</fullName>
    </submittedName>
</protein>
<gene>
    <name evidence="1" type="primary">PLEST004628</name>
    <name evidence="1" type="ORF">PLESTB_000491000</name>
</gene>
<evidence type="ECO:0000313" key="1">
    <source>
        <dbReference type="EMBL" id="GLC51332.1"/>
    </source>
</evidence>
<reference evidence="1 2" key="1">
    <citation type="journal article" date="2023" name="Commun. Biol.">
        <title>Reorganization of the ancestral sex-determining regions during the evolution of trioecy in Pleodorina starrii.</title>
        <authorList>
            <person name="Takahashi K."/>
            <person name="Suzuki S."/>
            <person name="Kawai-Toyooka H."/>
            <person name="Yamamoto K."/>
            <person name="Hamaji T."/>
            <person name="Ootsuki R."/>
            <person name="Yamaguchi H."/>
            <person name="Kawachi M."/>
            <person name="Higashiyama T."/>
            <person name="Nozaki H."/>
        </authorList>
    </citation>
    <scope>NUCLEOTIDE SEQUENCE [LARGE SCALE GENOMIC DNA]</scope>
    <source>
        <strain evidence="1 2">NIES-4479</strain>
    </source>
</reference>
<evidence type="ECO:0000313" key="2">
    <source>
        <dbReference type="Proteomes" id="UP001165080"/>
    </source>
</evidence>
<accession>A0A9W6BFQ0</accession>
<dbReference type="PROSITE" id="PS51257">
    <property type="entry name" value="PROKAR_LIPOPROTEIN"/>
    <property type="match status" value="1"/>
</dbReference>
<organism evidence="1 2">
    <name type="scientific">Pleodorina starrii</name>
    <dbReference type="NCBI Taxonomy" id="330485"/>
    <lineage>
        <taxon>Eukaryota</taxon>
        <taxon>Viridiplantae</taxon>
        <taxon>Chlorophyta</taxon>
        <taxon>core chlorophytes</taxon>
        <taxon>Chlorophyceae</taxon>
        <taxon>CS clade</taxon>
        <taxon>Chlamydomonadales</taxon>
        <taxon>Volvocaceae</taxon>
        <taxon>Pleodorina</taxon>
    </lineage>
</organism>
<comment type="caution">
    <text evidence="1">The sequence shown here is derived from an EMBL/GenBank/DDBJ whole genome shotgun (WGS) entry which is preliminary data.</text>
</comment>
<name>A0A9W6BFQ0_9CHLO</name>